<comment type="caution">
    <text evidence="3">The sequence shown here is derived from an EMBL/GenBank/DDBJ whole genome shotgun (WGS) entry which is preliminary data.</text>
</comment>
<feature type="compositionally biased region" description="Low complexity" evidence="1">
    <location>
        <begin position="34"/>
        <end position="57"/>
    </location>
</feature>
<dbReference type="EMBL" id="SSMQ01000082">
    <property type="protein sequence ID" value="TKC97130.1"/>
    <property type="molecule type" value="Genomic_DNA"/>
</dbReference>
<name>A0A4V5PMI1_9BACT</name>
<proteinExistence type="predicted"/>
<evidence type="ECO:0000313" key="4">
    <source>
        <dbReference type="Proteomes" id="UP000309215"/>
    </source>
</evidence>
<dbReference type="AlphaFoldDB" id="A0A4V5PMI1"/>
<feature type="region of interest" description="Disordered" evidence="1">
    <location>
        <begin position="34"/>
        <end position="94"/>
    </location>
</feature>
<reference evidence="3 4" key="1">
    <citation type="submission" date="2019-04" db="EMBL/GenBank/DDBJ databases">
        <authorList>
            <person name="Li Y."/>
            <person name="Wang J."/>
        </authorList>
    </citation>
    <scope>NUCLEOTIDE SEQUENCE [LARGE SCALE GENOMIC DNA]</scope>
    <source>
        <strain evidence="3 4">DSM 14668</strain>
    </source>
</reference>
<accession>A0A4V5PMI1</accession>
<feature type="signal peptide" evidence="2">
    <location>
        <begin position="1"/>
        <end position="20"/>
    </location>
</feature>
<gene>
    <name evidence="3" type="ORF">E8A74_44260</name>
</gene>
<evidence type="ECO:0000313" key="3">
    <source>
        <dbReference type="EMBL" id="TKC97130.1"/>
    </source>
</evidence>
<keyword evidence="2" id="KW-0732">Signal</keyword>
<organism evidence="3 4">
    <name type="scientific">Polyangium fumosum</name>
    <dbReference type="NCBI Taxonomy" id="889272"/>
    <lineage>
        <taxon>Bacteria</taxon>
        <taxon>Pseudomonadati</taxon>
        <taxon>Myxococcota</taxon>
        <taxon>Polyangia</taxon>
        <taxon>Polyangiales</taxon>
        <taxon>Polyangiaceae</taxon>
        <taxon>Polyangium</taxon>
    </lineage>
</organism>
<protein>
    <submittedName>
        <fullName evidence="3">Uncharacterized protein</fullName>
    </submittedName>
</protein>
<feature type="chain" id="PRO_5020769010" evidence="2">
    <location>
        <begin position="21"/>
        <end position="290"/>
    </location>
</feature>
<sequence length="290" mass="30764">MGLGRIVRMVMTLPAGPFLAAMGFGLLSCTRGDAPASTTGEAAATPPSSAPSVVVAPAPTPAPSPSADPQDGDADANEPASCDPEKPPPIPSPDRRLYAVWRTFPVDLGAHGGAGKLRVLEDARVTRPGAARAGTHPSLPPCDLLPSRVELIDEKGATVQVERFSPELDVELRSMGPGAFLIEMIERIRCLASCWCGDSHAFWRIQGGRLVPHEGRVVERRPAAGTPGVGAILKVKPVTHGCYEGSSFETQAGRPPALVVNRRAMGTFVTAAERHWFEDGEWKASLVEWK</sequence>
<dbReference type="RefSeq" id="WP_136935204.1">
    <property type="nucleotide sequence ID" value="NZ_SSMQ01000082.1"/>
</dbReference>
<dbReference type="OrthoDB" id="9922at2"/>
<keyword evidence="4" id="KW-1185">Reference proteome</keyword>
<evidence type="ECO:0000256" key="1">
    <source>
        <dbReference type="SAM" id="MobiDB-lite"/>
    </source>
</evidence>
<dbReference type="Proteomes" id="UP000309215">
    <property type="component" value="Unassembled WGS sequence"/>
</dbReference>
<dbReference type="PROSITE" id="PS51257">
    <property type="entry name" value="PROKAR_LIPOPROTEIN"/>
    <property type="match status" value="1"/>
</dbReference>
<evidence type="ECO:0000256" key="2">
    <source>
        <dbReference type="SAM" id="SignalP"/>
    </source>
</evidence>